<accession>A0A370G8D9</accession>
<dbReference type="Proteomes" id="UP000254720">
    <property type="component" value="Unassembled WGS sequence"/>
</dbReference>
<keyword evidence="2" id="KW-1185">Reference proteome</keyword>
<comment type="caution">
    <text evidence="1">The sequence shown here is derived from an EMBL/GenBank/DDBJ whole genome shotgun (WGS) entry which is preliminary data.</text>
</comment>
<evidence type="ECO:0000313" key="1">
    <source>
        <dbReference type="EMBL" id="RDI40065.1"/>
    </source>
</evidence>
<dbReference type="AlphaFoldDB" id="A0A370G8D9"/>
<name>A0A370G8D9_9COXI</name>
<reference evidence="1 2" key="1">
    <citation type="submission" date="2018-07" db="EMBL/GenBank/DDBJ databases">
        <title>Genomic Encyclopedia of Type Strains, Phase IV (KMG-IV): sequencing the most valuable type-strain genomes for metagenomic binning, comparative biology and taxonomic classification.</title>
        <authorList>
            <person name="Goeker M."/>
        </authorList>
    </citation>
    <scope>NUCLEOTIDE SEQUENCE [LARGE SCALE GENOMIC DNA]</scope>
    <source>
        <strain evidence="1 2">DSM 16500</strain>
    </source>
</reference>
<protein>
    <submittedName>
        <fullName evidence="1">Uncharacterized protein</fullName>
    </submittedName>
</protein>
<gene>
    <name evidence="1" type="ORF">C8D86_12415</name>
</gene>
<dbReference type="RefSeq" id="WP_114835129.1">
    <property type="nucleotide sequence ID" value="NZ_LR699114.1"/>
</dbReference>
<proteinExistence type="predicted"/>
<dbReference type="EMBL" id="QQAX01000024">
    <property type="protein sequence ID" value="RDI40065.1"/>
    <property type="molecule type" value="Genomic_DNA"/>
</dbReference>
<organism evidence="1 2">
    <name type="scientific">Aquicella lusitana</name>
    <dbReference type="NCBI Taxonomy" id="254246"/>
    <lineage>
        <taxon>Bacteria</taxon>
        <taxon>Pseudomonadati</taxon>
        <taxon>Pseudomonadota</taxon>
        <taxon>Gammaproteobacteria</taxon>
        <taxon>Legionellales</taxon>
        <taxon>Coxiellaceae</taxon>
        <taxon>Aquicella</taxon>
    </lineage>
</organism>
<evidence type="ECO:0000313" key="2">
    <source>
        <dbReference type="Proteomes" id="UP000254720"/>
    </source>
</evidence>
<sequence>MKKVSFKVGSKNCEVYFHDQTFEFLPWGNANELYRRICENLAADLSQSFGSEERMRYIDRVVKAPAVENQAPASHVLLMVDNQFIASASQSRIDLSSACPPLIDFKVETVPDTHLPRRLQVSEALLISKRREYQRIAERAFKSGNEKLAVPEIARPVYSEYNGEDYGIEKIWYSFAINANDAFLQEKEQKIKKSLEEIIQVTDQIKQTGTRRPDAGIKSYDDAKLQAHVQSYIQDKRLDEHCNAALNQVAISFRAAGDLREQFNDKFKSCYIAYRKTLNKLNYAKENLVYALQQAAKDYSQRLSRKEQQSPDKRADFNKKFKDIAQLDGSGGLKFNSIEIEKISLADLALIASNVLKTCQAEKKLRSRSLSAVKNHLTAVNRNFTPPLFKYSSVELTWSPETLALEKRLQTQFNESSESLSNLDHYGSSALQLVQDADKQTSDIKRSYEAIRLEIETKKRQLIKEKKMEDALGNIEKMCLAVKQIMEEKKDMLENSFPSASKAMQTILLAMQANRSKLASIQEGLSDNARFDEQLELLQSGTRKLFSAFNCLNGALKFDRYLALADRIREKELHLSQRECKNEADPFQAILDKAKAHLHDAMQISSYVLDQGDKVVGFCEETCSFENDPIIQLDAKNERAELHIGKIQAYINLLELKSLRQIQTAYKVVEAEFILVAGNNEFAIQFKDKAHAQFMQAGIEIKALTDLVERGASLEEINRQIQSANLQLDAASQSLIHARNADRKQEKYASFKDQNLMRTCKLLVAMIVNVDFWTKQVTLGGMKIQHPSKTQAQVFVPERIGKMIEEISKAEDWKNDEEKGRRLLKSLLEKVRSNSPDLLRSNKKTTEENDTLRRSFFTKEKTSLSFYSFMNDYLNADLTDTAVTSQFYMSAFTIAQTLFNLKKEDIFRITGENIALSSTPSQLADQQRYVN</sequence>